<dbReference type="PANTHER" id="PTHR27009">
    <property type="entry name" value="RUST RESISTANCE KINASE LR10-RELATED"/>
    <property type="match status" value="1"/>
</dbReference>
<dbReference type="EMBL" id="JBFOLJ010000009">
    <property type="protein sequence ID" value="KAL2509672.1"/>
    <property type="molecule type" value="Genomic_DNA"/>
</dbReference>
<evidence type="ECO:0000256" key="14">
    <source>
        <dbReference type="ARBA" id="ARBA00048679"/>
    </source>
</evidence>
<dbReference type="InterPro" id="IPR011009">
    <property type="entry name" value="Kinase-like_dom_sf"/>
</dbReference>
<dbReference type="PROSITE" id="PS00107">
    <property type="entry name" value="PROTEIN_KINASE_ATP"/>
    <property type="match status" value="1"/>
</dbReference>
<dbReference type="PROSITE" id="PS50011">
    <property type="entry name" value="PROTEIN_KINASE_DOM"/>
    <property type="match status" value="1"/>
</dbReference>
<evidence type="ECO:0000256" key="7">
    <source>
        <dbReference type="ARBA" id="ARBA00022741"/>
    </source>
</evidence>
<dbReference type="InterPro" id="IPR000719">
    <property type="entry name" value="Prot_kinase_dom"/>
</dbReference>
<dbReference type="Proteomes" id="UP001604277">
    <property type="component" value="Unassembled WGS sequence"/>
</dbReference>
<evidence type="ECO:0000256" key="1">
    <source>
        <dbReference type="ARBA" id="ARBA00004479"/>
    </source>
</evidence>
<dbReference type="GO" id="GO:0004674">
    <property type="term" value="F:protein serine/threonine kinase activity"/>
    <property type="evidence" value="ECO:0007669"/>
    <property type="project" value="UniProtKB-KW"/>
</dbReference>
<dbReference type="GO" id="GO:0016020">
    <property type="term" value="C:membrane"/>
    <property type="evidence" value="ECO:0007669"/>
    <property type="project" value="UniProtKB-SubCell"/>
</dbReference>
<dbReference type="Gene3D" id="3.30.200.20">
    <property type="entry name" value="Phosphorylase Kinase, domain 1"/>
    <property type="match status" value="1"/>
</dbReference>
<evidence type="ECO:0000256" key="12">
    <source>
        <dbReference type="ARBA" id="ARBA00023180"/>
    </source>
</evidence>
<dbReference type="EC" id="2.7.11.1" evidence="2"/>
<comment type="catalytic activity">
    <reaction evidence="13">
        <text>L-threonyl-[protein] + ATP = O-phospho-L-threonyl-[protein] + ADP + H(+)</text>
        <dbReference type="Rhea" id="RHEA:46608"/>
        <dbReference type="Rhea" id="RHEA-COMP:11060"/>
        <dbReference type="Rhea" id="RHEA-COMP:11605"/>
        <dbReference type="ChEBI" id="CHEBI:15378"/>
        <dbReference type="ChEBI" id="CHEBI:30013"/>
        <dbReference type="ChEBI" id="CHEBI:30616"/>
        <dbReference type="ChEBI" id="CHEBI:61977"/>
        <dbReference type="ChEBI" id="CHEBI:456216"/>
        <dbReference type="EC" id="2.7.11.1"/>
    </reaction>
</comment>
<keyword evidence="6" id="KW-0732">Signal</keyword>
<sequence>MANLAVLSLDDNLFDRELWKLELYLNEWTKNLPARIETELENLISLFFLLGMVSSRDAASFLVYFSVFHVFILKFVDSKCPKSFPCGNFGNLEFPLAYYLQPECGLFTVECNAVPHPKVHLNIEWLSPSYEILSNISTSPVLIRNPIIDDLVKSKSCSLFLDSSTPRSPSISFNLSPNITLFKCPQNMNSDDLESYRNYTGCELFNIYYANSNENLRPPFPNGCSVLHLPLKLQPTSDSAELFERLGTDFNLQWNLSDDCINCHRKGGRCTSNRINEFRCEEGVLTSTARKRILKLVLVTVVPTATLVFFCIILFTFKRRNYTLNLKGKTQNHKDIELFLKNNENLAPRRYNYSDLKRMTNSFSAKLGEGGFASVYRGKLPDGCLVAVKILKESKGNGEEFINEVASISRTSHVNIVTLLGFCFEGSKRALIYEFMPNGSLDKFIYRKSSLAERQLGWEKLFQIAVGIAQGIEYLHQGCNTRILHFDLKPRNILLDKDYNPKISDFGLAKLCPNRSSIVSMLGARGTIGYKLQK</sequence>
<organism evidence="18 19">
    <name type="scientific">Forsythia ovata</name>
    <dbReference type="NCBI Taxonomy" id="205694"/>
    <lineage>
        <taxon>Eukaryota</taxon>
        <taxon>Viridiplantae</taxon>
        <taxon>Streptophyta</taxon>
        <taxon>Embryophyta</taxon>
        <taxon>Tracheophyta</taxon>
        <taxon>Spermatophyta</taxon>
        <taxon>Magnoliopsida</taxon>
        <taxon>eudicotyledons</taxon>
        <taxon>Gunneridae</taxon>
        <taxon>Pentapetalae</taxon>
        <taxon>asterids</taxon>
        <taxon>lamiids</taxon>
        <taxon>Lamiales</taxon>
        <taxon>Oleaceae</taxon>
        <taxon>Forsythieae</taxon>
        <taxon>Forsythia</taxon>
    </lineage>
</organism>
<dbReference type="AlphaFoldDB" id="A0ABD1TAC1"/>
<keyword evidence="11 16" id="KW-0472">Membrane</keyword>
<evidence type="ECO:0000256" key="3">
    <source>
        <dbReference type="ARBA" id="ARBA00022527"/>
    </source>
</evidence>
<dbReference type="InterPro" id="IPR045874">
    <property type="entry name" value="LRK10/LRL21-25-like"/>
</dbReference>
<evidence type="ECO:0000259" key="17">
    <source>
        <dbReference type="PROSITE" id="PS50011"/>
    </source>
</evidence>
<keyword evidence="10 16" id="KW-1133">Transmembrane helix</keyword>
<gene>
    <name evidence="18" type="ORF">Fot_33319</name>
</gene>
<keyword evidence="8 18" id="KW-0418">Kinase</keyword>
<comment type="subcellular location">
    <subcellularLocation>
        <location evidence="1">Membrane</location>
        <topology evidence="1">Single-pass type I membrane protein</topology>
    </subcellularLocation>
</comment>
<dbReference type="SMART" id="SM00220">
    <property type="entry name" value="S_TKc"/>
    <property type="match status" value="1"/>
</dbReference>
<keyword evidence="5 16" id="KW-0812">Transmembrane</keyword>
<dbReference type="FunFam" id="3.30.200.20:FF:000178">
    <property type="entry name" value="serine/threonine-protein kinase PBS1-like"/>
    <property type="match status" value="1"/>
</dbReference>
<dbReference type="InterPro" id="IPR008271">
    <property type="entry name" value="Ser/Thr_kinase_AS"/>
</dbReference>
<dbReference type="InterPro" id="IPR032872">
    <property type="entry name" value="WAK_assoc_C"/>
</dbReference>
<name>A0ABD1TAC1_9LAMI</name>
<evidence type="ECO:0000256" key="10">
    <source>
        <dbReference type="ARBA" id="ARBA00022989"/>
    </source>
</evidence>
<comment type="caution">
    <text evidence="18">The sequence shown here is derived from an EMBL/GenBank/DDBJ whole genome shotgun (WGS) entry which is preliminary data.</text>
</comment>
<evidence type="ECO:0000256" key="6">
    <source>
        <dbReference type="ARBA" id="ARBA00022729"/>
    </source>
</evidence>
<evidence type="ECO:0000256" key="5">
    <source>
        <dbReference type="ARBA" id="ARBA00022692"/>
    </source>
</evidence>
<feature type="transmembrane region" description="Helical" evidence="16">
    <location>
        <begin position="296"/>
        <end position="317"/>
    </location>
</feature>
<evidence type="ECO:0000256" key="16">
    <source>
        <dbReference type="SAM" id="Phobius"/>
    </source>
</evidence>
<dbReference type="PROSITE" id="PS00108">
    <property type="entry name" value="PROTEIN_KINASE_ST"/>
    <property type="match status" value="1"/>
</dbReference>
<dbReference type="InterPro" id="IPR001245">
    <property type="entry name" value="Ser-Thr/Tyr_kinase_cat_dom"/>
</dbReference>
<protein>
    <recommendedName>
        <fullName evidence="2">non-specific serine/threonine protein kinase</fullName>
        <ecNumber evidence="2">2.7.11.1</ecNumber>
    </recommendedName>
</protein>
<evidence type="ECO:0000256" key="4">
    <source>
        <dbReference type="ARBA" id="ARBA00022679"/>
    </source>
</evidence>
<keyword evidence="9 15" id="KW-0067">ATP-binding</keyword>
<evidence type="ECO:0000313" key="18">
    <source>
        <dbReference type="EMBL" id="KAL2509672.1"/>
    </source>
</evidence>
<dbReference type="GO" id="GO:0005524">
    <property type="term" value="F:ATP binding"/>
    <property type="evidence" value="ECO:0007669"/>
    <property type="project" value="UniProtKB-UniRule"/>
</dbReference>
<evidence type="ECO:0000256" key="2">
    <source>
        <dbReference type="ARBA" id="ARBA00012513"/>
    </source>
</evidence>
<accession>A0ABD1TAC1</accession>
<evidence type="ECO:0000256" key="11">
    <source>
        <dbReference type="ARBA" id="ARBA00023136"/>
    </source>
</evidence>
<dbReference type="FunFam" id="1.10.510.10:FF:001023">
    <property type="entry name" value="Os07g0541700 protein"/>
    <property type="match status" value="1"/>
</dbReference>
<dbReference type="Pfam" id="PF14380">
    <property type="entry name" value="WAK_assoc"/>
    <property type="match status" value="1"/>
</dbReference>
<keyword evidence="3" id="KW-0723">Serine/threonine-protein kinase</keyword>
<dbReference type="Gene3D" id="1.10.510.10">
    <property type="entry name" value="Transferase(Phosphotransferase) domain 1"/>
    <property type="match status" value="1"/>
</dbReference>
<feature type="binding site" evidence="15">
    <location>
        <position position="389"/>
    </location>
    <ligand>
        <name>ATP</name>
        <dbReference type="ChEBI" id="CHEBI:30616"/>
    </ligand>
</feature>
<reference evidence="19" key="1">
    <citation type="submission" date="2024-07" db="EMBL/GenBank/DDBJ databases">
        <title>Two chromosome-level genome assemblies of Korean endemic species Abeliophyllum distichum and Forsythia ovata (Oleaceae).</title>
        <authorList>
            <person name="Jang H."/>
        </authorList>
    </citation>
    <scope>NUCLEOTIDE SEQUENCE [LARGE SCALE GENOMIC DNA]</scope>
</reference>
<comment type="catalytic activity">
    <reaction evidence="14">
        <text>L-seryl-[protein] + ATP = O-phospho-L-seryl-[protein] + ADP + H(+)</text>
        <dbReference type="Rhea" id="RHEA:17989"/>
        <dbReference type="Rhea" id="RHEA-COMP:9863"/>
        <dbReference type="Rhea" id="RHEA-COMP:11604"/>
        <dbReference type="ChEBI" id="CHEBI:15378"/>
        <dbReference type="ChEBI" id="CHEBI:29999"/>
        <dbReference type="ChEBI" id="CHEBI:30616"/>
        <dbReference type="ChEBI" id="CHEBI:83421"/>
        <dbReference type="ChEBI" id="CHEBI:456216"/>
        <dbReference type="EC" id="2.7.11.1"/>
    </reaction>
</comment>
<feature type="domain" description="Protein kinase" evidence="17">
    <location>
        <begin position="361"/>
        <end position="534"/>
    </location>
</feature>
<evidence type="ECO:0000256" key="8">
    <source>
        <dbReference type="ARBA" id="ARBA00022777"/>
    </source>
</evidence>
<keyword evidence="4" id="KW-0808">Transferase</keyword>
<proteinExistence type="predicted"/>
<evidence type="ECO:0000256" key="13">
    <source>
        <dbReference type="ARBA" id="ARBA00047899"/>
    </source>
</evidence>
<dbReference type="InterPro" id="IPR017441">
    <property type="entry name" value="Protein_kinase_ATP_BS"/>
</dbReference>
<dbReference type="Pfam" id="PF07714">
    <property type="entry name" value="PK_Tyr_Ser-Thr"/>
    <property type="match status" value="1"/>
</dbReference>
<evidence type="ECO:0000313" key="19">
    <source>
        <dbReference type="Proteomes" id="UP001604277"/>
    </source>
</evidence>
<dbReference type="SUPFAM" id="SSF56112">
    <property type="entry name" value="Protein kinase-like (PK-like)"/>
    <property type="match status" value="1"/>
</dbReference>
<evidence type="ECO:0000256" key="9">
    <source>
        <dbReference type="ARBA" id="ARBA00022840"/>
    </source>
</evidence>
<keyword evidence="7 15" id="KW-0547">Nucleotide-binding</keyword>
<evidence type="ECO:0000256" key="15">
    <source>
        <dbReference type="PROSITE-ProRule" id="PRU10141"/>
    </source>
</evidence>
<keyword evidence="19" id="KW-1185">Reference proteome</keyword>
<keyword evidence="12" id="KW-0325">Glycoprotein</keyword>